<evidence type="ECO:0000256" key="6">
    <source>
        <dbReference type="SAM" id="Coils"/>
    </source>
</evidence>
<dbReference type="Pfam" id="PF01039">
    <property type="entry name" value="Carboxyl_trans"/>
    <property type="match status" value="1"/>
</dbReference>
<evidence type="ECO:0000256" key="2">
    <source>
        <dbReference type="ARBA" id="ARBA00026116"/>
    </source>
</evidence>
<comment type="catalytic activity">
    <reaction evidence="5">
        <text>3-methylbut-2-enoyl-CoA + hydrogencarbonate + ATP = 3-methyl-(2E)-glutaconyl-CoA + ADP + phosphate + H(+)</text>
        <dbReference type="Rhea" id="RHEA:13589"/>
        <dbReference type="ChEBI" id="CHEBI:15378"/>
        <dbReference type="ChEBI" id="CHEBI:17544"/>
        <dbReference type="ChEBI" id="CHEBI:30616"/>
        <dbReference type="ChEBI" id="CHEBI:43474"/>
        <dbReference type="ChEBI" id="CHEBI:57344"/>
        <dbReference type="ChEBI" id="CHEBI:57346"/>
        <dbReference type="ChEBI" id="CHEBI:456216"/>
        <dbReference type="EC" id="6.4.1.4"/>
    </reaction>
</comment>
<evidence type="ECO:0000256" key="3">
    <source>
        <dbReference type="ARBA" id="ARBA00031237"/>
    </source>
</evidence>
<dbReference type="PANTHER" id="PTHR22855">
    <property type="entry name" value="ACETYL, PROPIONYL, PYRUVATE, AND GLUTACONYL CARBOXYLASE-RELATED"/>
    <property type="match status" value="1"/>
</dbReference>
<dbReference type="PROSITE" id="PS50989">
    <property type="entry name" value="COA_CT_CTER"/>
    <property type="match status" value="1"/>
</dbReference>
<dbReference type="PANTHER" id="PTHR22855:SF46">
    <property type="entry name" value="METHYLCROTONOYL-COA CARBOXYLASE"/>
    <property type="match status" value="1"/>
</dbReference>
<keyword evidence="6" id="KW-0175">Coiled coil</keyword>
<dbReference type="SUPFAM" id="SSF52096">
    <property type="entry name" value="ClpP/crotonase"/>
    <property type="match status" value="2"/>
</dbReference>
<dbReference type="InterPro" id="IPR011762">
    <property type="entry name" value="COA_CT_N"/>
</dbReference>
<evidence type="ECO:0000256" key="4">
    <source>
        <dbReference type="ARBA" id="ARBA00031404"/>
    </source>
</evidence>
<feature type="domain" description="CoA carboxyltransferase N-terminal" evidence="7">
    <location>
        <begin position="26"/>
        <end position="284"/>
    </location>
</feature>
<gene>
    <name evidence="9" type="ORF">G6F64_000170</name>
</gene>
<evidence type="ECO:0000313" key="10">
    <source>
        <dbReference type="Proteomes" id="UP000716291"/>
    </source>
</evidence>
<sequence length="567" mass="62229">MSTNTLLNHLVPRHPTLLNKESHDYKENIVEWQKLISQLKERLNEATSEGKPKHIALHKKRGQLSARERIELLLDEDSPFLELCALAGYGQDDMTLGGSVVSGIGLVNGVICMISANVPTMAGGASNEVSVLKSGRSHQIAMQNRLPTITLTQSAGANLQQQFRVFHRGGAGFRNQALQSKAGIPSCCIVFGNSTAGGAYIPGMSDYTIMVKKQAQVFLGGPPLVQMATGEVTDAESLGGADMHSRISGLSDQLAMDEYDAISKARDWIANLNWEQKGKLPLRHLTGEYEEPYYDAGKFKIIKAKSTKLNVYLSLYIEELLGIVSTNIRIPFNATEVIIRIVDGSRFTVFKPNYGVNLVCGWAFIHGIPVGILANNNVIFNQEANKATQFVQLCNTKHTPLIFMQNITGFMVGKRYEEEGIVKAGSQFINAISNSKVPAITIMMGASYGAGNYAMYGRAYEPRFLFSWPNSKCSVMGAEQLTGVLDIVTRQSAARSKQKIDEEQLNQQKALFQASVEAESDVYYTSSRLLDDGIIDPRDTRNVLGFCLSVVYNNNVEGGNLHGVSRI</sequence>
<accession>A0A9P6XKN7</accession>
<keyword evidence="10" id="KW-1185">Reference proteome</keyword>
<proteinExistence type="predicted"/>
<dbReference type="OrthoDB" id="439921at2759"/>
<organism evidence="9 10">
    <name type="scientific">Rhizopus oryzae</name>
    <name type="common">Mucormycosis agent</name>
    <name type="synonym">Rhizopus arrhizus var. delemar</name>
    <dbReference type="NCBI Taxonomy" id="64495"/>
    <lineage>
        <taxon>Eukaryota</taxon>
        <taxon>Fungi</taxon>
        <taxon>Fungi incertae sedis</taxon>
        <taxon>Mucoromycota</taxon>
        <taxon>Mucoromycotina</taxon>
        <taxon>Mucoromycetes</taxon>
        <taxon>Mucorales</taxon>
        <taxon>Mucorineae</taxon>
        <taxon>Rhizopodaceae</taxon>
        <taxon>Rhizopus</taxon>
    </lineage>
</organism>
<protein>
    <recommendedName>
        <fullName evidence="2">methylcrotonoyl-CoA carboxylase</fullName>
        <ecNumber evidence="2">6.4.1.4</ecNumber>
    </recommendedName>
    <alternativeName>
        <fullName evidence="4">3-methylcrotonyl-CoA carboxylase 2</fullName>
    </alternativeName>
    <alternativeName>
        <fullName evidence="3">3-methylcrotonyl-CoA:carbon dioxide ligase subunit beta</fullName>
    </alternativeName>
</protein>
<evidence type="ECO:0000256" key="1">
    <source>
        <dbReference type="ARBA" id="ARBA00025711"/>
    </source>
</evidence>
<dbReference type="EC" id="6.4.1.4" evidence="2"/>
<dbReference type="PROSITE" id="PS50980">
    <property type="entry name" value="COA_CT_NTER"/>
    <property type="match status" value="1"/>
</dbReference>
<dbReference type="EMBL" id="JAANQT010000010">
    <property type="protein sequence ID" value="KAG1316043.1"/>
    <property type="molecule type" value="Genomic_DNA"/>
</dbReference>
<dbReference type="GO" id="GO:0004485">
    <property type="term" value="F:methylcrotonoyl-CoA carboxylase activity"/>
    <property type="evidence" value="ECO:0007669"/>
    <property type="project" value="UniProtKB-EC"/>
</dbReference>
<dbReference type="FunFam" id="3.90.226.10:FF:000021">
    <property type="entry name" value="Acetyl-CoA carboxylase carboxyltransferase subunit"/>
    <property type="match status" value="1"/>
</dbReference>
<dbReference type="InterPro" id="IPR045190">
    <property type="entry name" value="MCCB/AccD1-like"/>
</dbReference>
<comment type="pathway">
    <text evidence="1">Amino-acid degradation; L-leucine degradation; (S)-3-hydroxy-3-methylglutaryl-CoA from 3-isovaleryl-CoA: step 2/3.</text>
</comment>
<dbReference type="FunFam" id="3.90.226.10:FF:000030">
    <property type="entry name" value="Acetyl-CoA carboxylase carboxyltransferase subunit"/>
    <property type="match status" value="1"/>
</dbReference>
<comment type="caution">
    <text evidence="9">The sequence shown here is derived from an EMBL/GenBank/DDBJ whole genome shotgun (WGS) entry which is preliminary data.</text>
</comment>
<dbReference type="InterPro" id="IPR029045">
    <property type="entry name" value="ClpP/crotonase-like_dom_sf"/>
</dbReference>
<evidence type="ECO:0000259" key="8">
    <source>
        <dbReference type="PROSITE" id="PS50989"/>
    </source>
</evidence>
<dbReference type="InterPro" id="IPR011763">
    <property type="entry name" value="COA_CT_C"/>
</dbReference>
<feature type="coiled-coil region" evidence="6">
    <location>
        <begin position="22"/>
        <end position="49"/>
    </location>
</feature>
<feature type="domain" description="CoA carboxyltransferase C-terminal" evidence="8">
    <location>
        <begin position="323"/>
        <end position="567"/>
    </location>
</feature>
<dbReference type="AlphaFoldDB" id="A0A9P6XKN7"/>
<evidence type="ECO:0000256" key="5">
    <source>
        <dbReference type="ARBA" id="ARBA00052347"/>
    </source>
</evidence>
<dbReference type="InterPro" id="IPR034733">
    <property type="entry name" value="AcCoA_carboxyl_beta"/>
</dbReference>
<reference evidence="9" key="1">
    <citation type="journal article" date="2020" name="Microb. Genom.">
        <title>Genetic diversity of clinical and environmental Mucorales isolates obtained from an investigation of mucormycosis cases among solid organ transplant recipients.</title>
        <authorList>
            <person name="Nguyen M.H."/>
            <person name="Kaul D."/>
            <person name="Muto C."/>
            <person name="Cheng S.J."/>
            <person name="Richter R.A."/>
            <person name="Bruno V.M."/>
            <person name="Liu G."/>
            <person name="Beyhan S."/>
            <person name="Sundermann A.J."/>
            <person name="Mounaud S."/>
            <person name="Pasculle A.W."/>
            <person name="Nierman W.C."/>
            <person name="Driscoll E."/>
            <person name="Cumbie R."/>
            <person name="Clancy C.J."/>
            <person name="Dupont C.L."/>
        </authorList>
    </citation>
    <scope>NUCLEOTIDE SEQUENCE</scope>
    <source>
        <strain evidence="9">GL11</strain>
    </source>
</reference>
<evidence type="ECO:0000259" key="7">
    <source>
        <dbReference type="PROSITE" id="PS50980"/>
    </source>
</evidence>
<dbReference type="Proteomes" id="UP000716291">
    <property type="component" value="Unassembled WGS sequence"/>
</dbReference>
<evidence type="ECO:0000313" key="9">
    <source>
        <dbReference type="EMBL" id="KAG1316043.1"/>
    </source>
</evidence>
<name>A0A9P6XKN7_RHIOR</name>
<dbReference type="Gene3D" id="3.90.226.10">
    <property type="entry name" value="2-enoyl-CoA Hydratase, Chain A, domain 1"/>
    <property type="match status" value="2"/>
</dbReference>